<dbReference type="AlphaFoldDB" id="A0A0P1A5Z3"/>
<organism evidence="1 2">
    <name type="scientific">Plasmopara halstedii</name>
    <name type="common">Downy mildew of sunflower</name>
    <dbReference type="NCBI Taxonomy" id="4781"/>
    <lineage>
        <taxon>Eukaryota</taxon>
        <taxon>Sar</taxon>
        <taxon>Stramenopiles</taxon>
        <taxon>Oomycota</taxon>
        <taxon>Peronosporomycetes</taxon>
        <taxon>Peronosporales</taxon>
        <taxon>Peronosporaceae</taxon>
        <taxon>Plasmopara</taxon>
    </lineage>
</organism>
<protein>
    <submittedName>
        <fullName evidence="1">Uncharacterized protein</fullName>
    </submittedName>
</protein>
<dbReference type="GeneID" id="36395183"/>
<reference evidence="2" key="1">
    <citation type="submission" date="2014-09" db="EMBL/GenBank/DDBJ databases">
        <authorList>
            <person name="Sharma Rahul"/>
            <person name="Thines Marco"/>
        </authorList>
    </citation>
    <scope>NUCLEOTIDE SEQUENCE [LARGE SCALE GENOMIC DNA]</scope>
</reference>
<sequence>MAEEKEMELRCAGILSTEQHTILSRLLTLYLARKEGEYSCQEIVHGGFTTEYEEMSNFTLADDEAIHVLVELLMDKFDVKRQRVEHHMSLAELWEHLDLQLAVLSAPHQLVELLQKSLPFKLMLRDAVAAGGVFNTDGPSLTCPDLALLLDSFLYMYSPPPEAKASGNSWQECYDALLRISNSLCRDRGFGLRGCRNVADKTCTTILRRRPDYILLYKGLVLMRGERKMAKLTTQSYACDLEPFVPDEIEKRKIVLLDDFIEQTIKRTQSGGEMNEERW</sequence>
<proteinExistence type="predicted"/>
<name>A0A0P1A5Z3_PLAHL</name>
<dbReference type="OrthoDB" id="89196at2759"/>
<accession>A0A0P1A5Z3</accession>
<evidence type="ECO:0000313" key="2">
    <source>
        <dbReference type="Proteomes" id="UP000054928"/>
    </source>
</evidence>
<dbReference type="RefSeq" id="XP_024572166.1">
    <property type="nucleotide sequence ID" value="XM_024728170.1"/>
</dbReference>
<keyword evidence="2" id="KW-1185">Reference proteome</keyword>
<dbReference type="EMBL" id="CCYD01000109">
    <property type="protein sequence ID" value="CEG35797.1"/>
    <property type="molecule type" value="Genomic_DNA"/>
</dbReference>
<evidence type="ECO:0000313" key="1">
    <source>
        <dbReference type="EMBL" id="CEG35797.1"/>
    </source>
</evidence>
<dbReference type="Proteomes" id="UP000054928">
    <property type="component" value="Unassembled WGS sequence"/>
</dbReference>